<dbReference type="PIRSF" id="PIRSF002496">
    <property type="entry name" value="Chordin"/>
    <property type="match status" value="1"/>
</dbReference>
<evidence type="ECO:0000256" key="2">
    <source>
        <dbReference type="ARBA" id="ARBA00007156"/>
    </source>
</evidence>
<evidence type="ECO:0000256" key="1">
    <source>
        <dbReference type="ARBA" id="ARBA00004613"/>
    </source>
</evidence>
<dbReference type="PANTHER" id="PTHR46526:SF1">
    <property type="entry name" value="CHORDIN"/>
    <property type="match status" value="1"/>
</dbReference>
<comment type="similarity">
    <text evidence="2 8">Belongs to the chordin family.</text>
</comment>
<organism evidence="12">
    <name type="scientific">Halocynthia roretzi</name>
    <name type="common">Sea squirt</name>
    <name type="synonym">Cynthia roretzi</name>
    <dbReference type="NCBI Taxonomy" id="7729"/>
    <lineage>
        <taxon>Eukaryota</taxon>
        <taxon>Metazoa</taxon>
        <taxon>Chordata</taxon>
        <taxon>Tunicata</taxon>
        <taxon>Ascidiacea</taxon>
        <taxon>Stolidobranchia</taxon>
        <taxon>Pyuridae</taxon>
        <taxon>Halocynthia</taxon>
    </lineage>
</organism>
<evidence type="ECO:0000313" key="12">
    <source>
        <dbReference type="EMBL" id="AAK83138.1"/>
    </source>
</evidence>
<feature type="signal peptide" evidence="9">
    <location>
        <begin position="1"/>
        <end position="25"/>
    </location>
</feature>
<feature type="domain" description="CHRD" evidence="11">
    <location>
        <begin position="161"/>
        <end position="282"/>
    </location>
</feature>
<dbReference type="PROSITE" id="PS50184">
    <property type="entry name" value="VWFC_2"/>
    <property type="match status" value="3"/>
</dbReference>
<dbReference type="InterPro" id="IPR010895">
    <property type="entry name" value="CHRD"/>
</dbReference>
<keyword evidence="4 8" id="KW-0217">Developmental protein</keyword>
<name>Q964I1_HALRO</name>
<evidence type="ECO:0000259" key="11">
    <source>
        <dbReference type="PROSITE" id="PS50933"/>
    </source>
</evidence>
<evidence type="ECO:0000256" key="6">
    <source>
        <dbReference type="ARBA" id="ARBA00022737"/>
    </source>
</evidence>
<feature type="domain" description="CHRD" evidence="11">
    <location>
        <begin position="411"/>
        <end position="531"/>
    </location>
</feature>
<feature type="domain" description="CHRD" evidence="11">
    <location>
        <begin position="537"/>
        <end position="661"/>
    </location>
</feature>
<dbReference type="PROSITE" id="PS01208">
    <property type="entry name" value="VWFC_1"/>
    <property type="match status" value="1"/>
</dbReference>
<feature type="domain" description="VWFC" evidence="10">
    <location>
        <begin position="41"/>
        <end position="119"/>
    </location>
</feature>
<keyword evidence="5" id="KW-0964">Secreted</keyword>
<dbReference type="GO" id="GO:0030514">
    <property type="term" value="P:negative regulation of BMP signaling pathway"/>
    <property type="evidence" value="ECO:0007669"/>
    <property type="project" value="TreeGrafter"/>
</dbReference>
<evidence type="ECO:0000256" key="4">
    <source>
        <dbReference type="ARBA" id="ARBA00022473"/>
    </source>
</evidence>
<evidence type="ECO:0000256" key="5">
    <source>
        <dbReference type="ARBA" id="ARBA00022525"/>
    </source>
</evidence>
<dbReference type="PROSITE" id="PS50933">
    <property type="entry name" value="CHRD"/>
    <property type="match status" value="4"/>
</dbReference>
<dbReference type="Gene3D" id="6.20.200.20">
    <property type="match status" value="2"/>
</dbReference>
<keyword evidence="9" id="KW-0732">Signal</keyword>
<evidence type="ECO:0000256" key="7">
    <source>
        <dbReference type="ARBA" id="ARBA00023180"/>
    </source>
</evidence>
<evidence type="ECO:0000256" key="3">
    <source>
        <dbReference type="ARBA" id="ARBA00016968"/>
    </source>
</evidence>
<accession>Q964I1</accession>
<proteinExistence type="evidence at transcript level"/>
<dbReference type="InterPro" id="IPR052278">
    <property type="entry name" value="Chordin-like_regulators"/>
</dbReference>
<dbReference type="Pfam" id="PF23334">
    <property type="entry name" value="VWC2L_2nd"/>
    <property type="match status" value="1"/>
</dbReference>
<dbReference type="InterPro" id="IPR001007">
    <property type="entry name" value="VWF_dom"/>
</dbReference>
<feature type="chain" id="PRO_5004322413" description="Chordin" evidence="9">
    <location>
        <begin position="26"/>
        <end position="984"/>
    </location>
</feature>
<reference evidence="12" key="1">
    <citation type="journal article" date="2001" name="Dev. Biol.">
        <title>The BMP/CHORDIN antagonism controls sensory pigment cell specification and differentiation in the ascidian embryo.</title>
        <authorList>
            <person name="Darras S."/>
            <person name="Nishida H."/>
        </authorList>
    </citation>
    <scope>NUCLEOTIDE SEQUENCE</scope>
</reference>
<keyword evidence="6" id="KW-0677">Repeat</keyword>
<dbReference type="GO" id="GO:0036122">
    <property type="term" value="F:BMP binding"/>
    <property type="evidence" value="ECO:0007669"/>
    <property type="project" value="TreeGrafter"/>
</dbReference>
<dbReference type="SMART" id="SM00214">
    <property type="entry name" value="VWC"/>
    <property type="match status" value="4"/>
</dbReference>
<dbReference type="Pfam" id="PF07452">
    <property type="entry name" value="CHRD"/>
    <property type="match status" value="2"/>
</dbReference>
<evidence type="ECO:0000256" key="9">
    <source>
        <dbReference type="SAM" id="SignalP"/>
    </source>
</evidence>
<dbReference type="GO" id="GO:0005615">
    <property type="term" value="C:extracellular space"/>
    <property type="evidence" value="ECO:0007669"/>
    <property type="project" value="TreeGrafter"/>
</dbReference>
<dbReference type="SMART" id="SM00754">
    <property type="entry name" value="CHRD"/>
    <property type="match status" value="2"/>
</dbReference>
<dbReference type="GO" id="GO:0009953">
    <property type="term" value="P:dorsal/ventral pattern formation"/>
    <property type="evidence" value="ECO:0007669"/>
    <property type="project" value="TreeGrafter"/>
</dbReference>
<dbReference type="PANTHER" id="PTHR46526">
    <property type="entry name" value="CHORDIN"/>
    <property type="match status" value="1"/>
</dbReference>
<feature type="domain" description="CHRD" evidence="11">
    <location>
        <begin position="284"/>
        <end position="408"/>
    </location>
</feature>
<dbReference type="Pfam" id="PF00093">
    <property type="entry name" value="VWC"/>
    <property type="match status" value="2"/>
</dbReference>
<comment type="subcellular location">
    <subcellularLocation>
        <location evidence="1">Secreted</location>
    </subcellularLocation>
</comment>
<keyword evidence="7" id="KW-0325">Glycoprotein</keyword>
<dbReference type="EMBL" id="AF304385">
    <property type="protein sequence ID" value="AAK83138.1"/>
    <property type="molecule type" value="mRNA"/>
</dbReference>
<dbReference type="SUPFAM" id="SSF57603">
    <property type="entry name" value="FnI-like domain"/>
    <property type="match status" value="3"/>
</dbReference>
<dbReference type="InterPro" id="IPR016353">
    <property type="entry name" value="Chordin"/>
</dbReference>
<sequence>MGSRRLAKLQFLGILCTCLLSLTEGFFPLKSENLKMIKPAKGCMFGNRYHTAGSSWHPNLGFPFGVMYCIRCNCVKYAVAGRSKKELTKVVCHDVRKDCPPVSCKGAKVQRGECCKTCPEESVAEKSFPSSSKWDQLDFDSKFLLEKTLNDDEDRVEKSASSKQFVALLTNEEREQKSYLARATLTLQRGNLHFSIHHPNSSKPELVELVDESNSILYSHQIRSFKLRESLACGVWRNLPKNIIHALNEGHLILRLTIRNSRDNPSSDKALYASGIIITHRALYSETFSSQLYPDQDGGSGAIVMMTFGRNFKNINFAVIHRYVWPQDNRRRRNDQSIHISLELKNENGDTLRRTEKKVSQLQNEFADVWNTNSDMLRSLGKGSLHLVMEAQQGRRGDKQRFVGNITVKATCNLLQAVLSGSNCKPTTNTGSVGSAVFNVNSDNTISYQVFLSGLSSEVTLLQMTAAYTKKRSRVILDLTPQFHNGVSEGLLKEVSAKELHSLLSDKVAVMAQTKANKQCEINGNVASLLYSGHLTRYHGIPIPLSGSLVVPPVNTGAGGHAWLQLDDNCHLHYEIVVAGLSKDSDASVSAHLHGLAEIAGYEPTHKKLLKGFYGTEARGILKEINKELYEIMNNGSAFVQVATKRNPNGEIRGRVHIPNTCMKVDDYSEKKLDDYDKNATPVSASMEHDAIVHDSAGPQEIQSLQDSLQEEAESCYFEGVWHNHDKEWSPVYDTKCTSCICEHGNVLCNPVNCPSLSCLYPVVIESECCPVCQDEFSTVLGDVEKKEESYSIGSIIPLENQKTLGYEETELVNSGGCFENGENIPRPYGSSWHPVIHPFGQITCVVCTCHYNGEIKCEKVQCPATPCQNPVRENPGDCCKVCPHNRFENKDRITTDERWMQDGASQAMCTFGKRLHVVGASWNPYVHNFGKLKCITCTCIQDEVKGVFRKCVRNCPNIPKDCDRVSRSVHECCAKCIKRKLVT</sequence>
<feature type="domain" description="VWFC" evidence="10">
    <location>
        <begin position="816"/>
        <end position="884"/>
    </location>
</feature>
<protein>
    <recommendedName>
        <fullName evidence="3">Chordin</fullName>
    </recommendedName>
</protein>
<reference evidence="12" key="2">
    <citation type="journal article" date="2001" name="Development">
        <title>The BMP signaling pathway is required together with the FGF pathway for notochord induction in the ascidian embryo.</title>
        <authorList>
            <person name="Darras S."/>
            <person name="Nishida H."/>
        </authorList>
    </citation>
    <scope>NUCLEOTIDE SEQUENCE</scope>
</reference>
<dbReference type="GO" id="GO:0048731">
    <property type="term" value="P:system development"/>
    <property type="evidence" value="ECO:0007669"/>
    <property type="project" value="UniProtKB-ARBA"/>
</dbReference>
<dbReference type="AlphaFoldDB" id="Q964I1"/>
<feature type="domain" description="VWFC" evidence="10">
    <location>
        <begin position="714"/>
        <end position="774"/>
    </location>
</feature>
<evidence type="ECO:0000256" key="8">
    <source>
        <dbReference type="PIRNR" id="PIRNR002496"/>
    </source>
</evidence>
<evidence type="ECO:0000259" key="10">
    <source>
        <dbReference type="PROSITE" id="PS50184"/>
    </source>
</evidence>